<name>A0A6N3EYF9_MEDGN</name>
<dbReference type="EMBL" id="JAPZEG010000001">
    <property type="protein sequence ID" value="MDE1202266.1"/>
    <property type="molecule type" value="Genomic_DNA"/>
</dbReference>
<reference evidence="8" key="4">
    <citation type="submission" date="2022-12" db="EMBL/GenBank/DDBJ databases">
        <title>Genome of R. gnavus strain RSHDN_120.</title>
        <authorList>
            <person name="Abdugheni R."/>
        </authorList>
    </citation>
    <scope>NUCLEOTIDE SEQUENCE</scope>
    <source>
        <strain evidence="8">RSHDN_120</strain>
    </source>
</reference>
<dbReference type="EMBL" id="JAPZED010000001">
    <property type="protein sequence ID" value="MCZ7692743.1"/>
    <property type="molecule type" value="Genomic_DNA"/>
</dbReference>
<dbReference type="GeneID" id="57435464"/>
<dbReference type="EMBL" id="JAPRBD010000001">
    <property type="protein sequence ID" value="MCZ0688659.1"/>
    <property type="molecule type" value="Genomic_DNA"/>
</dbReference>
<evidence type="ECO:0000313" key="2">
    <source>
        <dbReference type="EMBL" id="MCB5617620.1"/>
    </source>
</evidence>
<evidence type="ECO:0000313" key="1">
    <source>
        <dbReference type="EMBL" id="MCB5494577.1"/>
    </source>
</evidence>
<evidence type="ECO:0000313" key="7">
    <source>
        <dbReference type="EMBL" id="MDB8738011.1"/>
    </source>
</evidence>
<dbReference type="Proteomes" id="UP001148455">
    <property type="component" value="Unassembled WGS sequence"/>
</dbReference>
<dbReference type="EMBL" id="JAQMLR010000003">
    <property type="protein sequence ID" value="MDB8738011.1"/>
    <property type="molecule type" value="Genomic_DNA"/>
</dbReference>
<evidence type="ECO:0000313" key="6">
    <source>
        <dbReference type="EMBL" id="MDB8685512.1"/>
    </source>
</evidence>
<dbReference type="RefSeq" id="WP_004840856.1">
    <property type="nucleotide sequence ID" value="NZ_AP031446.1"/>
</dbReference>
<reference evidence="10" key="1">
    <citation type="submission" date="2019-11" db="EMBL/GenBank/DDBJ databases">
        <authorList>
            <person name="Feng L."/>
        </authorList>
    </citation>
    <scope>NUCLEOTIDE SEQUENCE</scope>
    <source>
        <strain evidence="9">RgnavusLFYP19</strain>
        <strain evidence="10">RgnavusLFYP36</strain>
    </source>
</reference>
<evidence type="ECO:0000313" key="8">
    <source>
        <dbReference type="EMBL" id="MDE1202266.1"/>
    </source>
</evidence>
<sequence length="54" mass="6588">MRQNSIQNRLQMISMEEYLEKRQKIRETERKRDKKTVCRQQELDAAVAMAELYV</sequence>
<proteinExistence type="predicted"/>
<evidence type="ECO:0000313" key="9">
    <source>
        <dbReference type="EMBL" id="VYU08764.1"/>
    </source>
</evidence>
<dbReference type="AlphaFoldDB" id="A0A6N3EYF9"/>
<accession>A0A6N3EYF9</accession>
<organism evidence="10">
    <name type="scientific">Mediterraneibacter gnavus</name>
    <name type="common">Ruminococcus gnavus</name>
    <dbReference type="NCBI Taxonomy" id="33038"/>
    <lineage>
        <taxon>Bacteria</taxon>
        <taxon>Bacillati</taxon>
        <taxon>Bacillota</taxon>
        <taxon>Clostridia</taxon>
        <taxon>Lachnospirales</taxon>
        <taxon>Lachnospiraceae</taxon>
        <taxon>Mediterraneibacter</taxon>
    </lineage>
</organism>
<dbReference type="Proteomes" id="UP001079535">
    <property type="component" value="Unassembled WGS sequence"/>
</dbReference>
<reference evidence="3" key="3">
    <citation type="submission" date="2022-11" db="EMBL/GenBank/DDBJ databases">
        <title>Temperate bacteriophages infecting mucin-degrading bacterium Ruminococcus gnavus from the human gut.</title>
        <authorList>
            <person name="Buttimer C."/>
        </authorList>
    </citation>
    <scope>NUCLEOTIDE SEQUENCE</scope>
    <source>
        <strain evidence="3">CCUG 49994</strain>
        <strain evidence="4">CCUG 52279</strain>
    </source>
</reference>
<dbReference type="Proteomes" id="UP001149331">
    <property type="component" value="Unassembled WGS sequence"/>
</dbReference>
<dbReference type="EMBL" id="JAQMLA010000004">
    <property type="protein sequence ID" value="MDB8685512.1"/>
    <property type="molecule type" value="Genomic_DNA"/>
</dbReference>
<dbReference type="Proteomes" id="UP001297422">
    <property type="component" value="Unassembled WGS sequence"/>
</dbReference>
<reference evidence="1" key="2">
    <citation type="submission" date="2021-10" db="EMBL/GenBank/DDBJ databases">
        <title>Collection of gut derived symbiotic bacterial strains cultured from healthy donors.</title>
        <authorList>
            <person name="Lin H."/>
            <person name="Littmann E."/>
            <person name="Claire K."/>
            <person name="Pamer E."/>
        </authorList>
    </citation>
    <scope>NUCLEOTIDE SEQUENCE</scope>
    <source>
        <strain evidence="2">MSK.23.18</strain>
        <strain evidence="1">MSK.23.4</strain>
    </source>
</reference>
<reference evidence="6" key="6">
    <citation type="submission" date="2023-01" db="EMBL/GenBank/DDBJ databases">
        <title>Human gut microbiome strain richness.</title>
        <authorList>
            <person name="Chen-Liaw A."/>
        </authorList>
    </citation>
    <scope>NUCLEOTIDE SEQUENCE</scope>
    <source>
        <strain evidence="7">1001217st1_A9_1001217B_191108</strain>
        <strain evidence="6">RTP21484st1_H11_RTP21484_190118</strain>
    </source>
</reference>
<dbReference type="Proteomes" id="UP001297370">
    <property type="component" value="Unassembled WGS sequence"/>
</dbReference>
<dbReference type="Proteomes" id="UP001212160">
    <property type="component" value="Unassembled WGS sequence"/>
</dbReference>
<dbReference type="Proteomes" id="UP001076974">
    <property type="component" value="Unassembled WGS sequence"/>
</dbReference>
<dbReference type="Proteomes" id="UP001211731">
    <property type="component" value="Unassembled WGS sequence"/>
</dbReference>
<dbReference type="EMBL" id="JAJBNC010000020">
    <property type="protein sequence ID" value="MCB5494577.1"/>
    <property type="molecule type" value="Genomic_DNA"/>
</dbReference>
<dbReference type="EMBL" id="JAJBOM010000001">
    <property type="protein sequence ID" value="MCB5617620.1"/>
    <property type="molecule type" value="Genomic_DNA"/>
</dbReference>
<evidence type="ECO:0000313" key="4">
    <source>
        <dbReference type="EMBL" id="MCZ0688659.1"/>
    </source>
</evidence>
<protein>
    <submittedName>
        <fullName evidence="10">Uncharacterized protein</fullName>
    </submittedName>
</protein>
<dbReference type="EMBL" id="CACRUU010000083">
    <property type="protein sequence ID" value="VYU44617.1"/>
    <property type="molecule type" value="Genomic_DNA"/>
</dbReference>
<reference evidence="5" key="5">
    <citation type="submission" date="2022-12" db="EMBL/GenBank/DDBJ databases">
        <title>Genome of R. gnavus strain RSHDN_123.</title>
        <authorList>
            <person name="Abdugheni R."/>
        </authorList>
    </citation>
    <scope>NUCLEOTIDE SEQUENCE</scope>
    <source>
        <strain evidence="5">RSHDN_123</strain>
    </source>
</reference>
<evidence type="ECO:0000313" key="10">
    <source>
        <dbReference type="EMBL" id="VYU44617.1"/>
    </source>
</evidence>
<evidence type="ECO:0000313" key="3">
    <source>
        <dbReference type="EMBL" id="MCZ0667850.1"/>
    </source>
</evidence>
<evidence type="ECO:0000313" key="5">
    <source>
        <dbReference type="EMBL" id="MCZ7692743.1"/>
    </source>
</evidence>
<dbReference type="EMBL" id="CACRUK010000018">
    <property type="protein sequence ID" value="VYU08764.1"/>
    <property type="molecule type" value="Genomic_DNA"/>
</dbReference>
<gene>
    <name evidence="2" type="ORF">LIQ08_00340</name>
    <name evidence="1" type="ORF">LIQ10_12665</name>
    <name evidence="8" type="ORF">O4N78_01510</name>
    <name evidence="5" type="ORF">O8D18_01570</name>
    <name evidence="4" type="ORF">OZZ16_01795</name>
    <name evidence="3" type="ORF">OZZ17_09860</name>
    <name evidence="7" type="ORF">PNU63_04340</name>
    <name evidence="6" type="ORF">PNW85_02300</name>
    <name evidence="9" type="ORF">RGLFYP19_01398</name>
    <name evidence="10" type="ORF">RGLFYP36_01587</name>
</gene>
<dbReference type="EMBL" id="JAPRAY010000012">
    <property type="protein sequence ID" value="MCZ0667850.1"/>
    <property type="molecule type" value="Genomic_DNA"/>
</dbReference>